<keyword evidence="2" id="KW-0808">Transferase</keyword>
<proteinExistence type="predicted"/>
<protein>
    <submittedName>
        <fullName evidence="2">GNAT superfamily N-acetyltransferase</fullName>
    </submittedName>
</protein>
<reference evidence="2 3" key="1">
    <citation type="submission" date="2020-08" db="EMBL/GenBank/DDBJ databases">
        <title>Sequencing the genomes of 1000 actinobacteria strains.</title>
        <authorList>
            <person name="Klenk H.-P."/>
        </authorList>
    </citation>
    <scope>NUCLEOTIDE SEQUENCE [LARGE SCALE GENOMIC DNA]</scope>
    <source>
        <strain evidence="2 3">DSM 45809</strain>
    </source>
</reference>
<dbReference type="RefSeq" id="WP_185044169.1">
    <property type="nucleotide sequence ID" value="NZ_BAABFG010000005.1"/>
</dbReference>
<sequence>MAPTDIATRIRRATSQDTTKIARILAAAFLDGDLADWLEPDRTVRRRIYPDYFTMLAEHATAHGHVHLIDQGAAAVWYDITDQPIAPITDYDQRLAAITGTALPRFQALDEAMRRHHPHGRPHTYLALIAVRPGEQGHRLGSTLLQHQHSQLDQQHRPAYLEATGQRNSALYQRYGYERLTPYPIVPGGPNLYPMWRPPT</sequence>
<dbReference type="GO" id="GO:0016747">
    <property type="term" value="F:acyltransferase activity, transferring groups other than amino-acyl groups"/>
    <property type="evidence" value="ECO:0007669"/>
    <property type="project" value="InterPro"/>
</dbReference>
<name>A0A7W7H516_9ACTN</name>
<accession>A0A7W7H516</accession>
<evidence type="ECO:0000313" key="3">
    <source>
        <dbReference type="Proteomes" id="UP000546162"/>
    </source>
</evidence>
<dbReference type="AlphaFoldDB" id="A0A7W7H516"/>
<dbReference type="Proteomes" id="UP000546162">
    <property type="component" value="Unassembled WGS sequence"/>
</dbReference>
<gene>
    <name evidence="2" type="ORF">BJY16_007398</name>
</gene>
<dbReference type="SUPFAM" id="SSF55729">
    <property type="entry name" value="Acyl-CoA N-acyltransferases (Nat)"/>
    <property type="match status" value="1"/>
</dbReference>
<dbReference type="PROSITE" id="PS51186">
    <property type="entry name" value="GNAT"/>
    <property type="match status" value="1"/>
</dbReference>
<dbReference type="InterPro" id="IPR052523">
    <property type="entry name" value="Trichothecene_AcTrans"/>
</dbReference>
<comment type="caution">
    <text evidence="2">The sequence shown here is derived from an EMBL/GenBank/DDBJ whole genome shotgun (WGS) entry which is preliminary data.</text>
</comment>
<organism evidence="2 3">
    <name type="scientific">Actinoplanes octamycinicus</name>
    <dbReference type="NCBI Taxonomy" id="135948"/>
    <lineage>
        <taxon>Bacteria</taxon>
        <taxon>Bacillati</taxon>
        <taxon>Actinomycetota</taxon>
        <taxon>Actinomycetes</taxon>
        <taxon>Micromonosporales</taxon>
        <taxon>Micromonosporaceae</taxon>
        <taxon>Actinoplanes</taxon>
    </lineage>
</organism>
<feature type="domain" description="N-acetyltransferase" evidence="1">
    <location>
        <begin position="8"/>
        <end position="200"/>
    </location>
</feature>
<dbReference type="PANTHER" id="PTHR42791">
    <property type="entry name" value="GNAT FAMILY ACETYLTRANSFERASE"/>
    <property type="match status" value="1"/>
</dbReference>
<dbReference type="Gene3D" id="3.40.630.30">
    <property type="match status" value="1"/>
</dbReference>
<dbReference type="InterPro" id="IPR016181">
    <property type="entry name" value="Acyl_CoA_acyltransferase"/>
</dbReference>
<dbReference type="PANTHER" id="PTHR42791:SF1">
    <property type="entry name" value="N-ACETYLTRANSFERASE DOMAIN-CONTAINING PROTEIN"/>
    <property type="match status" value="1"/>
</dbReference>
<evidence type="ECO:0000259" key="1">
    <source>
        <dbReference type="PROSITE" id="PS51186"/>
    </source>
</evidence>
<dbReference type="EMBL" id="JACHNB010000001">
    <property type="protein sequence ID" value="MBB4743939.1"/>
    <property type="molecule type" value="Genomic_DNA"/>
</dbReference>
<keyword evidence="3" id="KW-1185">Reference proteome</keyword>
<dbReference type="InterPro" id="IPR000182">
    <property type="entry name" value="GNAT_dom"/>
</dbReference>
<dbReference type="Pfam" id="PF00583">
    <property type="entry name" value="Acetyltransf_1"/>
    <property type="match status" value="1"/>
</dbReference>
<evidence type="ECO:0000313" key="2">
    <source>
        <dbReference type="EMBL" id="MBB4743939.1"/>
    </source>
</evidence>